<dbReference type="AlphaFoldDB" id="K9ZBI9"/>
<feature type="region of interest" description="Disordered" evidence="1">
    <location>
        <begin position="1"/>
        <end position="24"/>
    </location>
</feature>
<proteinExistence type="predicted"/>
<name>K9ZBI9_ANACC</name>
<sequence length="49" mass="5704">MQLINSNSIQKVRQISTDTRNSHQDKSHIYTLENLIQTLEEAAKHLISR</sequence>
<protein>
    <submittedName>
        <fullName evidence="2">Iron-sulfur-dependent L-serine dehydratase single chain form</fullName>
    </submittedName>
</protein>
<feature type="compositionally biased region" description="Polar residues" evidence="1">
    <location>
        <begin position="1"/>
        <end position="19"/>
    </location>
</feature>
<dbReference type="HOGENOM" id="CLU_3131614_0_0_3"/>
<evidence type="ECO:0000313" key="3">
    <source>
        <dbReference type="Proteomes" id="UP000010474"/>
    </source>
</evidence>
<dbReference type="Proteomes" id="UP000010474">
    <property type="component" value="Chromosome"/>
</dbReference>
<accession>K9ZBI9</accession>
<keyword evidence="3" id="KW-1185">Reference proteome</keyword>
<dbReference type="EMBL" id="CP003659">
    <property type="protein sequence ID" value="AFZ56573.1"/>
    <property type="molecule type" value="Genomic_DNA"/>
</dbReference>
<dbReference type="PATRIC" id="fig|272123.3.peg.1095"/>
<dbReference type="RefSeq" id="WP_015213225.1">
    <property type="nucleotide sequence ID" value="NC_019771.1"/>
</dbReference>
<dbReference type="KEGG" id="acy:Anacy_0998"/>
<organism evidence="2 3">
    <name type="scientific">Anabaena cylindrica (strain ATCC 27899 / PCC 7122)</name>
    <dbReference type="NCBI Taxonomy" id="272123"/>
    <lineage>
        <taxon>Bacteria</taxon>
        <taxon>Bacillati</taxon>
        <taxon>Cyanobacteriota</taxon>
        <taxon>Cyanophyceae</taxon>
        <taxon>Nostocales</taxon>
        <taxon>Nostocaceae</taxon>
        <taxon>Anabaena</taxon>
    </lineage>
</organism>
<reference evidence="3" key="1">
    <citation type="journal article" date="2013" name="Proc. Natl. Acad. Sci. U.S.A.">
        <title>Improving the coverage of the cyanobacterial phylum using diversity-driven genome sequencing.</title>
        <authorList>
            <person name="Shih P.M."/>
            <person name="Wu D."/>
            <person name="Latifi A."/>
            <person name="Axen S.D."/>
            <person name="Fewer D.P."/>
            <person name="Talla E."/>
            <person name="Calteau A."/>
            <person name="Cai F."/>
            <person name="Tandeau de Marsac N."/>
            <person name="Rippka R."/>
            <person name="Herdman M."/>
            <person name="Sivonen K."/>
            <person name="Coursin T."/>
            <person name="Laurent T."/>
            <person name="Goodwin L."/>
            <person name="Nolan M."/>
            <person name="Davenport K.W."/>
            <person name="Han C.S."/>
            <person name="Rubin E.M."/>
            <person name="Eisen J.A."/>
            <person name="Woyke T."/>
            <person name="Gugger M."/>
            <person name="Kerfeld C.A."/>
        </authorList>
    </citation>
    <scope>NUCLEOTIDE SEQUENCE [LARGE SCALE GENOMIC DNA]</scope>
    <source>
        <strain evidence="3">ATCC 27899 / PCC 7122</strain>
    </source>
</reference>
<evidence type="ECO:0000313" key="2">
    <source>
        <dbReference type="EMBL" id="AFZ56573.1"/>
    </source>
</evidence>
<evidence type="ECO:0000256" key="1">
    <source>
        <dbReference type="SAM" id="MobiDB-lite"/>
    </source>
</evidence>
<gene>
    <name evidence="2" type="ordered locus">Anacy_0998</name>
</gene>